<name>X0B7Y9_FUSOX</name>
<dbReference type="PANTHER" id="PTHR21310">
    <property type="entry name" value="AMINOGLYCOSIDE PHOSPHOTRANSFERASE-RELATED-RELATED"/>
    <property type="match status" value="1"/>
</dbReference>
<dbReference type="HOGENOM" id="CLU_069864_1_0_1"/>
<dbReference type="AlphaFoldDB" id="X0B7Y9"/>
<dbReference type="InterPro" id="IPR051678">
    <property type="entry name" value="AGP_Transferase"/>
</dbReference>
<evidence type="ECO:0000313" key="1">
    <source>
        <dbReference type="EMBL" id="EXK78235.1"/>
    </source>
</evidence>
<keyword evidence="2" id="KW-1185">Reference proteome</keyword>
<evidence type="ECO:0008006" key="3">
    <source>
        <dbReference type="Google" id="ProtNLM"/>
    </source>
</evidence>
<dbReference type="Gene3D" id="3.90.1200.10">
    <property type="match status" value="1"/>
</dbReference>
<dbReference type="PANTHER" id="PTHR21310:SF15">
    <property type="entry name" value="AMINOGLYCOSIDE PHOSPHOTRANSFERASE DOMAIN-CONTAINING PROTEIN"/>
    <property type="match status" value="1"/>
</dbReference>
<evidence type="ECO:0000313" key="2">
    <source>
        <dbReference type="Proteomes" id="UP000030663"/>
    </source>
</evidence>
<dbReference type="CDD" id="cd05120">
    <property type="entry name" value="APH_ChoK_like"/>
    <property type="match status" value="1"/>
</dbReference>
<dbReference type="EMBL" id="JH658534">
    <property type="protein sequence ID" value="EXK78235.1"/>
    <property type="molecule type" value="Genomic_DNA"/>
</dbReference>
<dbReference type="InterPro" id="IPR011009">
    <property type="entry name" value="Kinase-like_dom_sf"/>
</dbReference>
<dbReference type="SUPFAM" id="SSF56112">
    <property type="entry name" value="Protein kinase-like (PK-like)"/>
    <property type="match status" value="1"/>
</dbReference>
<dbReference type="Proteomes" id="UP000030663">
    <property type="component" value="Unassembled WGS sequence"/>
</dbReference>
<reference evidence="1 2" key="1">
    <citation type="submission" date="2011-11" db="EMBL/GenBank/DDBJ databases">
        <title>The Genome Sequence of Fusarium oxysporum PHW815.</title>
        <authorList>
            <consortium name="The Broad Institute Genome Sequencing Platform"/>
            <person name="Ma L.-J."/>
            <person name="Gale L.R."/>
            <person name="Schwartz D.C."/>
            <person name="Zhou S."/>
            <person name="Corby-Kistler H."/>
            <person name="Young S.K."/>
            <person name="Zeng Q."/>
            <person name="Gargeya S."/>
            <person name="Fitzgerald M."/>
            <person name="Haas B."/>
            <person name="Abouelleil A."/>
            <person name="Alvarado L."/>
            <person name="Arachchi H.M."/>
            <person name="Berlin A."/>
            <person name="Brown A."/>
            <person name="Chapman S.B."/>
            <person name="Chen Z."/>
            <person name="Dunbar C."/>
            <person name="Freedman E."/>
            <person name="Gearin G."/>
            <person name="Goldberg J."/>
            <person name="Griggs A."/>
            <person name="Gujja S."/>
            <person name="Heiman D."/>
            <person name="Howarth C."/>
            <person name="Larson L."/>
            <person name="Lui A."/>
            <person name="MacDonald P.J.P."/>
            <person name="Montmayeur A."/>
            <person name="Murphy C."/>
            <person name="Neiman D."/>
            <person name="Pearson M."/>
            <person name="Priest M."/>
            <person name="Roberts A."/>
            <person name="Saif S."/>
            <person name="Shea T."/>
            <person name="Shenoy N."/>
            <person name="Sisk P."/>
            <person name="Stolte C."/>
            <person name="Sykes S."/>
            <person name="Wortman J."/>
            <person name="Nusbaum C."/>
            <person name="Birren B."/>
        </authorList>
    </citation>
    <scope>NUCLEOTIDE SEQUENCE [LARGE SCALE GENOMIC DNA]</scope>
    <source>
        <strain evidence="1 2">54005</strain>
    </source>
</reference>
<proteinExistence type="predicted"/>
<protein>
    <recommendedName>
        <fullName evidence="3">Aminoglycoside phosphotransferase domain-containing protein</fullName>
    </recommendedName>
</protein>
<dbReference type="OrthoDB" id="2906425at2759"/>
<dbReference type="Pfam" id="PF01633">
    <property type="entry name" value="Choline_kinase"/>
    <property type="match status" value="1"/>
</dbReference>
<sequence>MAPPTNQELNEKREKNCVTVTVERKYYKVGNTWIKRSLRPSEWQKQNGFMHVPLFNTERILNEGECLEFLAKHTDIPLPRLIACFEDDSAAYLITEYVDGVGMNELDADGQAAVAAELQRHMQTLKGLTSDTWGGPSGVVLPPHRIIGKLNGRPLRMLPREKSDLVFCHNDLSMNNVIVDEKTFKIKAIIDWEYAGFFSPEFERPFYQRAGPSIALRDELDDTGALMDIISEQSEYTPMSMRTLIK</sequence>
<gene>
    <name evidence="1" type="ORF">FOQG_17088</name>
</gene>
<accession>X0B7Y9</accession>
<organism evidence="1 2">
    <name type="scientific">Fusarium oxysporum f. sp. raphani 54005</name>
    <dbReference type="NCBI Taxonomy" id="1089458"/>
    <lineage>
        <taxon>Eukaryota</taxon>
        <taxon>Fungi</taxon>
        <taxon>Dikarya</taxon>
        <taxon>Ascomycota</taxon>
        <taxon>Pezizomycotina</taxon>
        <taxon>Sordariomycetes</taxon>
        <taxon>Hypocreomycetidae</taxon>
        <taxon>Hypocreales</taxon>
        <taxon>Nectriaceae</taxon>
        <taxon>Fusarium</taxon>
        <taxon>Fusarium oxysporum species complex</taxon>
    </lineage>
</organism>